<name>A0A6I6EVE9_9CLOT</name>
<protein>
    <submittedName>
        <fullName evidence="1">Uncharacterized protein</fullName>
    </submittedName>
</protein>
<accession>A0A6I6EVE9</accession>
<evidence type="ECO:0000313" key="2">
    <source>
        <dbReference type="Proteomes" id="UP000422764"/>
    </source>
</evidence>
<organism evidence="1 2">
    <name type="scientific">Clostridium bovifaecis</name>
    <dbReference type="NCBI Taxonomy" id="2184719"/>
    <lineage>
        <taxon>Bacteria</taxon>
        <taxon>Bacillati</taxon>
        <taxon>Bacillota</taxon>
        <taxon>Clostridia</taxon>
        <taxon>Eubacteriales</taxon>
        <taxon>Clostridiaceae</taxon>
        <taxon>Clostridium</taxon>
    </lineage>
</organism>
<dbReference type="AlphaFoldDB" id="A0A6I6EVE9"/>
<proteinExistence type="predicted"/>
<keyword evidence="2" id="KW-1185">Reference proteome</keyword>
<dbReference type="EMBL" id="CP046522">
    <property type="protein sequence ID" value="QGU96333.1"/>
    <property type="molecule type" value="Genomic_DNA"/>
</dbReference>
<evidence type="ECO:0000313" key="1">
    <source>
        <dbReference type="EMBL" id="QGU96333.1"/>
    </source>
</evidence>
<sequence>MKNKIMFFVLVIITILVFLTVKFTGDAGTIEEAINASHPSKINIIHEEKHGKGSIVFCYTPDRNGLYTAVVRKGIMGYKTVYSGVQGDIKFVSEKFGISHNYFPSIEKVGLPIYFGFIGSPDISKVRIIEKKRGVERQAKIIESKGTRIWLVYMNGLEGSEFDILGYSKDGKKTVKIDGDISPLYVEQKPLKGYK</sequence>
<gene>
    <name evidence="1" type="ORF">GOM49_15625</name>
</gene>
<dbReference type="Proteomes" id="UP000422764">
    <property type="component" value="Chromosome"/>
</dbReference>
<reference evidence="1 2" key="1">
    <citation type="submission" date="2019-12" db="EMBL/GenBank/DDBJ databases">
        <title>Genome sequenceing of Clostridium bovifaecis.</title>
        <authorList>
            <person name="Yao Y."/>
        </authorList>
    </citation>
    <scope>NUCLEOTIDE SEQUENCE [LARGE SCALE GENOMIC DNA]</scope>
    <source>
        <strain evidence="1 2">BXX</strain>
    </source>
</reference>